<proteinExistence type="predicted"/>
<evidence type="ECO:0000313" key="3">
    <source>
        <dbReference type="Proteomes" id="UP000026962"/>
    </source>
</evidence>
<dbReference type="Proteomes" id="UP000026962">
    <property type="component" value="Chromosome 11"/>
</dbReference>
<reference evidence="2" key="1">
    <citation type="submission" date="2015-04" db="UniProtKB">
        <authorList>
            <consortium name="EnsemblPlants"/>
        </authorList>
    </citation>
    <scope>IDENTIFICATION</scope>
</reference>
<dbReference type="HOGENOM" id="CLU_2472910_0_0_1"/>
<keyword evidence="1" id="KW-0472">Membrane</keyword>
<accession>A0A0E0MDK7</accession>
<keyword evidence="1" id="KW-0812">Transmembrane</keyword>
<dbReference type="Gramene" id="OPUNC11G05950.1">
    <property type="protein sequence ID" value="OPUNC11G05950.1"/>
    <property type="gene ID" value="OPUNC11G05950"/>
</dbReference>
<reference evidence="2" key="2">
    <citation type="submission" date="2018-05" db="EMBL/GenBank/DDBJ databases">
        <title>OpunRS2 (Oryza punctata Reference Sequence Version 2).</title>
        <authorList>
            <person name="Zhang J."/>
            <person name="Kudrna D."/>
            <person name="Lee S."/>
            <person name="Talag J."/>
            <person name="Welchert J."/>
            <person name="Wing R.A."/>
        </authorList>
    </citation>
    <scope>NUCLEOTIDE SEQUENCE [LARGE SCALE GENOMIC DNA]</scope>
</reference>
<evidence type="ECO:0000256" key="1">
    <source>
        <dbReference type="SAM" id="Phobius"/>
    </source>
</evidence>
<name>A0A0E0MDK7_ORYPU</name>
<evidence type="ECO:0000313" key="2">
    <source>
        <dbReference type="EnsemblPlants" id="OPUNC11G05950.1"/>
    </source>
</evidence>
<protein>
    <submittedName>
        <fullName evidence="2">Uncharacterized protein</fullName>
    </submittedName>
</protein>
<dbReference type="EnsemblPlants" id="OPUNC11G05950.1">
    <property type="protein sequence ID" value="OPUNC11G05950.1"/>
    <property type="gene ID" value="OPUNC11G05950"/>
</dbReference>
<sequence>MENILSKSMSSGPGDVLNVTVSRQMLIYRGYRTTEYSELMRLFATMSIVSFALRAYACLIMCGSCIYFCVMTSYHIILEIVLCFKCLV</sequence>
<organism evidence="2">
    <name type="scientific">Oryza punctata</name>
    <name type="common">Red rice</name>
    <dbReference type="NCBI Taxonomy" id="4537"/>
    <lineage>
        <taxon>Eukaryota</taxon>
        <taxon>Viridiplantae</taxon>
        <taxon>Streptophyta</taxon>
        <taxon>Embryophyta</taxon>
        <taxon>Tracheophyta</taxon>
        <taxon>Spermatophyta</taxon>
        <taxon>Magnoliopsida</taxon>
        <taxon>Liliopsida</taxon>
        <taxon>Poales</taxon>
        <taxon>Poaceae</taxon>
        <taxon>BOP clade</taxon>
        <taxon>Oryzoideae</taxon>
        <taxon>Oryzeae</taxon>
        <taxon>Oryzinae</taxon>
        <taxon>Oryza</taxon>
    </lineage>
</organism>
<keyword evidence="3" id="KW-1185">Reference proteome</keyword>
<dbReference type="AlphaFoldDB" id="A0A0E0MDK7"/>
<keyword evidence="1" id="KW-1133">Transmembrane helix</keyword>
<feature type="transmembrane region" description="Helical" evidence="1">
    <location>
        <begin position="42"/>
        <end position="70"/>
    </location>
</feature>